<dbReference type="SUPFAM" id="SSF103657">
    <property type="entry name" value="BAR/IMD domain-like"/>
    <property type="match status" value="1"/>
</dbReference>
<dbReference type="Gene3D" id="1.20.1270.60">
    <property type="entry name" value="Arfaptin homology (AH) domain/BAR domain"/>
    <property type="match status" value="1"/>
</dbReference>
<evidence type="ECO:0000313" key="3">
    <source>
        <dbReference type="Ensembl" id="ENSORLP00015022233.1"/>
    </source>
</evidence>
<keyword evidence="1" id="KW-0175">Coiled coil</keyword>
<reference evidence="3 4" key="2">
    <citation type="submission" date="2017-04" db="EMBL/GenBank/DDBJ databases">
        <title>CpG methylation of centromeres and impact of large insertions on vertebrate speciation.</title>
        <authorList>
            <person name="Ichikawa K."/>
            <person name="Yoshimura J."/>
            <person name="Morishita S."/>
        </authorList>
    </citation>
    <scope>NUCLEOTIDE SEQUENCE</scope>
    <source>
        <strain evidence="3 4">HSOK</strain>
    </source>
</reference>
<dbReference type="Ensembl" id="ENSORLT00015013545.1">
    <property type="protein sequence ID" value="ENSORLP00015022233.1"/>
    <property type="gene ID" value="ENSORLG00015001538.1"/>
</dbReference>
<protein>
    <submittedName>
        <fullName evidence="3">Uncharacterized protein</fullName>
    </submittedName>
</protein>
<feature type="transmembrane region" description="Helical" evidence="2">
    <location>
        <begin position="215"/>
        <end position="234"/>
    </location>
</feature>
<evidence type="ECO:0000256" key="1">
    <source>
        <dbReference type="ARBA" id="ARBA00023054"/>
    </source>
</evidence>
<name>A0A3P9IQG1_ORYLA</name>
<proteinExistence type="predicted"/>
<dbReference type="AlphaFoldDB" id="A0A3P9IQG1"/>
<dbReference type="Proteomes" id="UP000265200">
    <property type="component" value="Chromosome 7"/>
</dbReference>
<keyword evidence="2" id="KW-0812">Transmembrane</keyword>
<sequence length="271" mass="31558">MKVAQVKRCVAWRTYHQYYSDYVCAEGKLREAEKQEEKQKQSSAKKLEMLIEKVNVLQPIIIVMPRQIKVQELHLKCSKARNDYLLNMAAANSSVMKYFLKDISFLIDCADMGYHLSVGRVMQTYLYRWGNTQEKLETNLLQLQETVSKLDQSKDKDIILQDHYNAFSIPARFTYLPQEGDQMCGDIETRFKQIQTRLKAVTEETEEVKGIKPSLILVFTCLYLLWVLTTVNLLSKSSMAKRRVNMQETEGLYFTVIHLCATNNFKFCLGF</sequence>
<accession>A0A3P9IQG1</accession>
<keyword evidence="2" id="KW-0472">Membrane</keyword>
<reference evidence="3" key="3">
    <citation type="submission" date="2025-08" db="UniProtKB">
        <authorList>
            <consortium name="Ensembl"/>
        </authorList>
    </citation>
    <scope>IDENTIFICATION</scope>
    <source>
        <strain evidence="3">HSOK</strain>
    </source>
</reference>
<reference key="1">
    <citation type="journal article" date="2007" name="Nature">
        <title>The medaka draft genome and insights into vertebrate genome evolution.</title>
        <authorList>
            <person name="Kasahara M."/>
            <person name="Naruse K."/>
            <person name="Sasaki S."/>
            <person name="Nakatani Y."/>
            <person name="Qu W."/>
            <person name="Ahsan B."/>
            <person name="Yamada T."/>
            <person name="Nagayasu Y."/>
            <person name="Doi K."/>
            <person name="Kasai Y."/>
            <person name="Jindo T."/>
            <person name="Kobayashi D."/>
            <person name="Shimada A."/>
            <person name="Toyoda A."/>
            <person name="Kuroki Y."/>
            <person name="Fujiyama A."/>
            <person name="Sasaki T."/>
            <person name="Shimizu A."/>
            <person name="Asakawa S."/>
            <person name="Shimizu N."/>
            <person name="Hashimoto S."/>
            <person name="Yang J."/>
            <person name="Lee Y."/>
            <person name="Matsushima K."/>
            <person name="Sugano S."/>
            <person name="Sakaizumi M."/>
            <person name="Narita T."/>
            <person name="Ohishi K."/>
            <person name="Haga S."/>
            <person name="Ohta F."/>
            <person name="Nomoto H."/>
            <person name="Nogata K."/>
            <person name="Morishita T."/>
            <person name="Endo T."/>
            <person name="Shin-I T."/>
            <person name="Takeda H."/>
            <person name="Morishita S."/>
            <person name="Kohara Y."/>
        </authorList>
    </citation>
    <scope>NUCLEOTIDE SEQUENCE [LARGE SCALE GENOMIC DNA]</scope>
    <source>
        <strain>Hd-rR</strain>
    </source>
</reference>
<organism evidence="3 4">
    <name type="scientific">Oryzias latipes</name>
    <name type="common">Japanese rice fish</name>
    <name type="synonym">Japanese killifish</name>
    <dbReference type="NCBI Taxonomy" id="8090"/>
    <lineage>
        <taxon>Eukaryota</taxon>
        <taxon>Metazoa</taxon>
        <taxon>Chordata</taxon>
        <taxon>Craniata</taxon>
        <taxon>Vertebrata</taxon>
        <taxon>Euteleostomi</taxon>
        <taxon>Actinopterygii</taxon>
        <taxon>Neopterygii</taxon>
        <taxon>Teleostei</taxon>
        <taxon>Neoteleostei</taxon>
        <taxon>Acanthomorphata</taxon>
        <taxon>Ovalentaria</taxon>
        <taxon>Atherinomorphae</taxon>
        <taxon>Beloniformes</taxon>
        <taxon>Adrianichthyidae</taxon>
        <taxon>Oryziinae</taxon>
        <taxon>Oryzias</taxon>
    </lineage>
</organism>
<dbReference type="InterPro" id="IPR051627">
    <property type="entry name" value="SLIT-ROBO_RhoGAP"/>
</dbReference>
<evidence type="ECO:0000256" key="2">
    <source>
        <dbReference type="SAM" id="Phobius"/>
    </source>
</evidence>
<reference evidence="3" key="4">
    <citation type="submission" date="2025-09" db="UniProtKB">
        <authorList>
            <consortium name="Ensembl"/>
        </authorList>
    </citation>
    <scope>IDENTIFICATION</scope>
    <source>
        <strain evidence="3">HSOK</strain>
    </source>
</reference>
<keyword evidence="2" id="KW-1133">Transmembrane helix</keyword>
<dbReference type="PANTHER" id="PTHR14166">
    <property type="entry name" value="SLIT-ROBO RHO GTPASE ACTIVATING PROTEIN"/>
    <property type="match status" value="1"/>
</dbReference>
<dbReference type="InterPro" id="IPR027267">
    <property type="entry name" value="AH/BAR_dom_sf"/>
</dbReference>
<evidence type="ECO:0000313" key="4">
    <source>
        <dbReference type="Proteomes" id="UP000265200"/>
    </source>
</evidence>